<keyword evidence="2 4" id="KW-0862">Zinc</keyword>
<evidence type="ECO:0000259" key="5">
    <source>
        <dbReference type="Pfam" id="PF00107"/>
    </source>
</evidence>
<dbReference type="Gene3D" id="3.90.180.10">
    <property type="entry name" value="Medium-chain alcohol dehydrogenases, catalytic domain"/>
    <property type="match status" value="1"/>
</dbReference>
<dbReference type="AlphaFoldDB" id="A0A8H4VZT1"/>
<dbReference type="PROSITE" id="PS00059">
    <property type="entry name" value="ADH_ZINC"/>
    <property type="match status" value="1"/>
</dbReference>
<dbReference type="InterPro" id="IPR013149">
    <property type="entry name" value="ADH-like_C"/>
</dbReference>
<keyword evidence="1 4" id="KW-0479">Metal-binding</keyword>
<dbReference type="Proteomes" id="UP000566819">
    <property type="component" value="Unassembled WGS sequence"/>
</dbReference>
<dbReference type="PANTHER" id="PTHR43401:SF2">
    <property type="entry name" value="L-THREONINE 3-DEHYDROGENASE"/>
    <property type="match status" value="1"/>
</dbReference>
<evidence type="ECO:0000259" key="6">
    <source>
        <dbReference type="Pfam" id="PF08240"/>
    </source>
</evidence>
<accession>A0A8H4VZT1</accession>
<dbReference type="Pfam" id="PF08240">
    <property type="entry name" value="ADH_N"/>
    <property type="match status" value="1"/>
</dbReference>
<feature type="domain" description="Alcohol dehydrogenase-like N-terminal" evidence="6">
    <location>
        <begin position="49"/>
        <end position="157"/>
    </location>
</feature>
<sequence length="368" mass="40134">MPATNGTTNGTTNGSATKYVVPTEMKAIRYNKLKDYSLVTIPVPEPKGHEILIKVKSCGICGTDLHIHNGDFESALTQGKPVVTGHETSGIVVKIGENVKGFKIGDKVTADNSELCGYCHFCRQGKLLYCENFLAHGVHLNGGFAEYCAYPAEKLFHFENCSWEEAALFEAASCAVHGMDRIRPEVGSNILLIGAGPTGLCLAQLLKANGGAHLVLASNEGPKMDLAKKLNCADEYVELSRKDASKQWADLKAKYPYGFDVVVEASGSHALLERAIDYCTRGGKLVYYGVYEKEALINVSPARVFSDEITMIGSFSEMWCLPRAVHYLETRKVDVRGIVTNTYGLENFGEALDAIRNKTCIKAAITFD</sequence>
<dbReference type="InterPro" id="IPR011032">
    <property type="entry name" value="GroES-like_sf"/>
</dbReference>
<comment type="cofactor">
    <cofactor evidence="4">
        <name>Zn(2+)</name>
        <dbReference type="ChEBI" id="CHEBI:29105"/>
    </cofactor>
</comment>
<comment type="similarity">
    <text evidence="4">Belongs to the zinc-containing alcohol dehydrogenase family.</text>
</comment>
<dbReference type="Pfam" id="PF00107">
    <property type="entry name" value="ADH_zinc_N"/>
    <property type="match status" value="1"/>
</dbReference>
<evidence type="ECO:0000256" key="2">
    <source>
        <dbReference type="ARBA" id="ARBA00022833"/>
    </source>
</evidence>
<keyword evidence="3" id="KW-0560">Oxidoreductase</keyword>
<dbReference type="InterPro" id="IPR002328">
    <property type="entry name" value="ADH_Zn_CS"/>
</dbReference>
<organism evidence="7 8">
    <name type="scientific">Cudoniella acicularis</name>
    <dbReference type="NCBI Taxonomy" id="354080"/>
    <lineage>
        <taxon>Eukaryota</taxon>
        <taxon>Fungi</taxon>
        <taxon>Dikarya</taxon>
        <taxon>Ascomycota</taxon>
        <taxon>Pezizomycotina</taxon>
        <taxon>Leotiomycetes</taxon>
        <taxon>Helotiales</taxon>
        <taxon>Tricladiaceae</taxon>
        <taxon>Cudoniella</taxon>
    </lineage>
</organism>
<evidence type="ECO:0000256" key="4">
    <source>
        <dbReference type="RuleBase" id="RU361277"/>
    </source>
</evidence>
<evidence type="ECO:0000313" key="7">
    <source>
        <dbReference type="EMBL" id="KAF4628362.1"/>
    </source>
</evidence>
<dbReference type="CDD" id="cd08234">
    <property type="entry name" value="threonine_DH_like"/>
    <property type="match status" value="1"/>
</dbReference>
<dbReference type="Gene3D" id="3.40.50.720">
    <property type="entry name" value="NAD(P)-binding Rossmann-like Domain"/>
    <property type="match status" value="1"/>
</dbReference>
<evidence type="ECO:0000256" key="1">
    <source>
        <dbReference type="ARBA" id="ARBA00022723"/>
    </source>
</evidence>
<dbReference type="InterPro" id="IPR050129">
    <property type="entry name" value="Zn_alcohol_dh"/>
</dbReference>
<comment type="caution">
    <text evidence="7">The sequence shown here is derived from an EMBL/GenBank/DDBJ whole genome shotgun (WGS) entry which is preliminary data.</text>
</comment>
<dbReference type="InterPro" id="IPR036291">
    <property type="entry name" value="NAD(P)-bd_dom_sf"/>
</dbReference>
<dbReference type="SUPFAM" id="SSF50129">
    <property type="entry name" value="GroES-like"/>
    <property type="match status" value="1"/>
</dbReference>
<evidence type="ECO:0000256" key="3">
    <source>
        <dbReference type="ARBA" id="ARBA00023002"/>
    </source>
</evidence>
<dbReference type="InterPro" id="IPR013154">
    <property type="entry name" value="ADH-like_N"/>
</dbReference>
<dbReference type="PANTHER" id="PTHR43401">
    <property type="entry name" value="L-THREONINE 3-DEHYDROGENASE"/>
    <property type="match status" value="1"/>
</dbReference>
<evidence type="ECO:0000313" key="8">
    <source>
        <dbReference type="Proteomes" id="UP000566819"/>
    </source>
</evidence>
<dbReference type="OrthoDB" id="256333at2759"/>
<reference evidence="7 8" key="1">
    <citation type="submission" date="2020-03" db="EMBL/GenBank/DDBJ databases">
        <title>Draft Genome Sequence of Cudoniella acicularis.</title>
        <authorList>
            <person name="Buettner E."/>
            <person name="Kellner H."/>
        </authorList>
    </citation>
    <scope>NUCLEOTIDE SEQUENCE [LARGE SCALE GENOMIC DNA]</scope>
    <source>
        <strain evidence="7 8">DSM 108380</strain>
    </source>
</reference>
<feature type="domain" description="Alcohol dehydrogenase-like C-terminal" evidence="5">
    <location>
        <begin position="197"/>
        <end position="316"/>
    </location>
</feature>
<dbReference type="GO" id="GO:0016491">
    <property type="term" value="F:oxidoreductase activity"/>
    <property type="evidence" value="ECO:0007669"/>
    <property type="project" value="UniProtKB-KW"/>
</dbReference>
<dbReference type="EMBL" id="JAAMPI010000823">
    <property type="protein sequence ID" value="KAF4628362.1"/>
    <property type="molecule type" value="Genomic_DNA"/>
</dbReference>
<name>A0A8H4VZT1_9HELO</name>
<protein>
    <submittedName>
        <fullName evidence="7">Uncharacterized protein</fullName>
    </submittedName>
</protein>
<gene>
    <name evidence="7" type="ORF">G7Y89_g9790</name>
</gene>
<proteinExistence type="inferred from homology"/>
<dbReference type="SUPFAM" id="SSF51735">
    <property type="entry name" value="NAD(P)-binding Rossmann-fold domains"/>
    <property type="match status" value="1"/>
</dbReference>
<dbReference type="GO" id="GO:0008270">
    <property type="term" value="F:zinc ion binding"/>
    <property type="evidence" value="ECO:0007669"/>
    <property type="project" value="InterPro"/>
</dbReference>
<keyword evidence="8" id="KW-1185">Reference proteome</keyword>